<evidence type="ECO:0000256" key="4">
    <source>
        <dbReference type="SAM" id="MobiDB-lite"/>
    </source>
</evidence>
<dbReference type="SUPFAM" id="SSF55073">
    <property type="entry name" value="Nucleotide cyclase"/>
    <property type="match status" value="1"/>
</dbReference>
<dbReference type="GO" id="GO:0035556">
    <property type="term" value="P:intracellular signal transduction"/>
    <property type="evidence" value="ECO:0007669"/>
    <property type="project" value="InterPro"/>
</dbReference>
<reference evidence="8 9" key="2">
    <citation type="submission" date="2012-06" db="EMBL/GenBank/DDBJ databases">
        <authorList>
            <person name="Fiebig A."/>
        </authorList>
    </citation>
    <scope>NUCLEOTIDE SEQUENCE [LARGE SCALE GENOMIC DNA]</scope>
    <source>
        <strain evidence="8 9">DFL-43</strain>
    </source>
</reference>
<evidence type="ECO:0000259" key="7">
    <source>
        <dbReference type="PROSITE" id="PS51085"/>
    </source>
</evidence>
<dbReference type="CDD" id="cd00207">
    <property type="entry name" value="fer2"/>
    <property type="match status" value="1"/>
</dbReference>
<dbReference type="HOGENOM" id="CLU_492377_0_0_5"/>
<feature type="transmembrane region" description="Helical" evidence="5">
    <location>
        <begin position="158"/>
        <end position="179"/>
    </location>
</feature>
<name>A9DGQ7_HOEPD</name>
<organism evidence="8 9">
    <name type="scientific">Hoeflea phototrophica (strain DSM 17068 / NCIMB 14078 / DFL-43)</name>
    <dbReference type="NCBI Taxonomy" id="411684"/>
    <lineage>
        <taxon>Bacteria</taxon>
        <taxon>Pseudomonadati</taxon>
        <taxon>Pseudomonadota</taxon>
        <taxon>Alphaproteobacteria</taxon>
        <taxon>Hyphomicrobiales</taxon>
        <taxon>Rhizobiaceae</taxon>
        <taxon>Hoeflea</taxon>
    </lineage>
</organism>
<dbReference type="Pfam" id="PF00111">
    <property type="entry name" value="Fer2"/>
    <property type="match status" value="1"/>
</dbReference>
<dbReference type="RefSeq" id="WP_169743216.1">
    <property type="nucleotide sequence ID" value="NZ_CM002917.1"/>
</dbReference>
<comment type="subcellular location">
    <subcellularLocation>
        <location evidence="1">Cell membrane</location>
        <topology evidence="1">Multi-pass membrane protein</topology>
    </subcellularLocation>
</comment>
<keyword evidence="3 5" id="KW-0472">Membrane</keyword>
<accession>A9DGQ7</accession>
<keyword evidence="9" id="KW-1185">Reference proteome</keyword>
<dbReference type="GO" id="GO:0004016">
    <property type="term" value="F:adenylate cyclase activity"/>
    <property type="evidence" value="ECO:0007669"/>
    <property type="project" value="UniProtKB-EC"/>
</dbReference>
<dbReference type="SUPFAM" id="SSF81343">
    <property type="entry name" value="Fumarate reductase respiratory complex transmembrane subunits"/>
    <property type="match status" value="1"/>
</dbReference>
<dbReference type="PANTHER" id="PTHR43081:SF17">
    <property type="entry name" value="BLL5647 PROTEIN"/>
    <property type="match status" value="1"/>
</dbReference>
<dbReference type="InterPro" id="IPR012675">
    <property type="entry name" value="Beta-grasp_dom_sf"/>
</dbReference>
<dbReference type="InterPro" id="IPR001054">
    <property type="entry name" value="A/G_cyclase"/>
</dbReference>
<dbReference type="GO" id="GO:0051536">
    <property type="term" value="F:iron-sulfur cluster binding"/>
    <property type="evidence" value="ECO:0007669"/>
    <property type="project" value="InterPro"/>
</dbReference>
<reference evidence="8 9" key="1">
    <citation type="submission" date="2007-10" db="EMBL/GenBank/DDBJ databases">
        <authorList>
            <person name="Wagner-Dobler I."/>
            <person name="Ferriera S."/>
            <person name="Johnson J."/>
            <person name="Kravitz S."/>
            <person name="Beeson K."/>
            <person name="Sutton G."/>
            <person name="Rogers Y.-H."/>
            <person name="Friedman R."/>
            <person name="Frazier M."/>
            <person name="Venter J.C."/>
        </authorList>
    </citation>
    <scope>NUCLEOTIDE SEQUENCE [LARGE SCALE GENOMIC DNA]</scope>
    <source>
        <strain evidence="8 9">DFL-43</strain>
    </source>
</reference>
<evidence type="ECO:0000259" key="6">
    <source>
        <dbReference type="PROSITE" id="PS50125"/>
    </source>
</evidence>
<proteinExistence type="predicted"/>
<feature type="domain" description="Guanylate cyclase" evidence="6">
    <location>
        <begin position="363"/>
        <end position="495"/>
    </location>
</feature>
<keyword evidence="2" id="KW-1003">Cell membrane</keyword>
<feature type="transmembrane region" description="Helical" evidence="5">
    <location>
        <begin position="80"/>
        <end position="103"/>
    </location>
</feature>
<dbReference type="SUPFAM" id="SSF54292">
    <property type="entry name" value="2Fe-2S ferredoxin-like"/>
    <property type="match status" value="1"/>
</dbReference>
<dbReference type="InterPro" id="IPR036010">
    <property type="entry name" value="2Fe-2S_ferredoxin-like_sf"/>
</dbReference>
<feature type="transmembrane region" description="Helical" evidence="5">
    <location>
        <begin position="44"/>
        <end position="68"/>
    </location>
</feature>
<dbReference type="GO" id="GO:0005886">
    <property type="term" value="C:plasma membrane"/>
    <property type="evidence" value="ECO:0007669"/>
    <property type="project" value="UniProtKB-SubCell"/>
</dbReference>
<feature type="transmembrane region" description="Helical" evidence="5">
    <location>
        <begin position="123"/>
        <end position="146"/>
    </location>
</feature>
<feature type="region of interest" description="Disordered" evidence="4">
    <location>
        <begin position="542"/>
        <end position="578"/>
    </location>
</feature>
<evidence type="ECO:0000256" key="3">
    <source>
        <dbReference type="ARBA" id="ARBA00023136"/>
    </source>
</evidence>
<dbReference type="GO" id="GO:0006171">
    <property type="term" value="P:cAMP biosynthetic process"/>
    <property type="evidence" value="ECO:0007669"/>
    <property type="project" value="TreeGrafter"/>
</dbReference>
<dbReference type="CDD" id="cd07302">
    <property type="entry name" value="CHD"/>
    <property type="match status" value="1"/>
</dbReference>
<evidence type="ECO:0000313" key="9">
    <source>
        <dbReference type="Proteomes" id="UP000004291"/>
    </source>
</evidence>
<dbReference type="InterPro" id="IPR001041">
    <property type="entry name" value="2Fe-2S_ferredoxin-type"/>
</dbReference>
<evidence type="ECO:0000256" key="1">
    <source>
        <dbReference type="ARBA" id="ARBA00004651"/>
    </source>
</evidence>
<keyword evidence="5" id="KW-1133">Transmembrane helix</keyword>
<dbReference type="InterPro" id="IPR034804">
    <property type="entry name" value="SQR/QFR_C/D"/>
</dbReference>
<dbReference type="EMBL" id="ABIA03000001">
    <property type="protein sequence ID" value="EDQ31532.2"/>
    <property type="molecule type" value="Genomic_DNA"/>
</dbReference>
<dbReference type="Gene3D" id="3.30.70.1230">
    <property type="entry name" value="Nucleotide cyclase"/>
    <property type="match status" value="1"/>
</dbReference>
<gene>
    <name evidence="8" type="ORF">HPDFL43_21247</name>
</gene>
<keyword evidence="5" id="KW-0812">Transmembrane</keyword>
<protein>
    <submittedName>
        <fullName evidence="8">Adenylate cyclase, family 3 (Some protein containing HAMP domain)</fullName>
        <ecNumber evidence="8">4.6.1.1</ecNumber>
    </submittedName>
</protein>
<dbReference type="Proteomes" id="UP000004291">
    <property type="component" value="Chromosome"/>
</dbReference>
<evidence type="ECO:0000256" key="2">
    <source>
        <dbReference type="ARBA" id="ARBA00022475"/>
    </source>
</evidence>
<evidence type="ECO:0000313" key="8">
    <source>
        <dbReference type="EMBL" id="EDQ31532.2"/>
    </source>
</evidence>
<dbReference type="EC" id="4.6.1.1" evidence="8"/>
<sequence>MMRTGSGLVLFFYVLAHFSTHGLGLISHEVLSAAGEITEEFWGFLPITILLYWALATHFVTALVGLALRRNLQITLREWIQAGLGLSIPFLMLVHVMGTRYASARYGLDPSYTYVLVSTFISSPIYIVLNAAGLVAAWVHGCIGLYMWSRFKDWYRSWFEPVGLVLATLIPAVSLAGFLSAGRRVELLAQDPEFMDTYREELNVTDPQTWTSLTADMDATRWVLSGAVLAVIVLQILRRAARRRSKEITITYLDGPKVVVNKGGTVLEASQGAGVPHASVCGGRGRCSTCRVQIIETAVPTTPPLEAESRVLERIRAPENVRLACQLRPEGDIKVQRLLPSDVTVKTARTVSPWSNGREKTATVMFVDLRDFTKMTETRLPFDVVYLINQFSKAMGEVVESQGGRIDKFLGDGFMALFGVDSDVRPAAEAALSSAGEMIGRLRTLNEQLVGELDEPLRMGIGLHTGTVILGEMGYGSARGLTAIGDTVNVASRLEAATKDLGCTLCISEDVITAAELAVPISAQQKISVRGKRSKVSIFGVNHPDDLTAPRQAAGLPQNDGPAHADTTEPADSGQDKA</sequence>
<dbReference type="CDD" id="cd03493">
    <property type="entry name" value="SQR_QFR_TM"/>
    <property type="match status" value="1"/>
</dbReference>
<evidence type="ECO:0000256" key="5">
    <source>
        <dbReference type="SAM" id="Phobius"/>
    </source>
</evidence>
<dbReference type="InterPro" id="IPR029787">
    <property type="entry name" value="Nucleotide_cyclase"/>
</dbReference>
<dbReference type="STRING" id="411684.HPDFL43_21247"/>
<comment type="caution">
    <text evidence="8">The sequence shown here is derived from an EMBL/GenBank/DDBJ whole genome shotgun (WGS) entry which is preliminary data.</text>
</comment>
<dbReference type="PROSITE" id="PS51085">
    <property type="entry name" value="2FE2S_FER_2"/>
    <property type="match status" value="1"/>
</dbReference>
<dbReference type="Gene3D" id="3.10.20.30">
    <property type="match status" value="1"/>
</dbReference>
<keyword evidence="8" id="KW-0456">Lyase</keyword>
<dbReference type="eggNOG" id="COG2114">
    <property type="taxonomic scope" value="Bacteria"/>
</dbReference>
<dbReference type="AlphaFoldDB" id="A9DGQ7"/>
<feature type="domain" description="2Fe-2S ferredoxin-type" evidence="7">
    <location>
        <begin position="246"/>
        <end position="341"/>
    </location>
</feature>
<dbReference type="eggNOG" id="COG0633">
    <property type="taxonomic scope" value="Bacteria"/>
</dbReference>
<dbReference type="PROSITE" id="PS50125">
    <property type="entry name" value="GUANYLATE_CYCLASE_2"/>
    <property type="match status" value="1"/>
</dbReference>
<dbReference type="PANTHER" id="PTHR43081">
    <property type="entry name" value="ADENYLATE CYCLASE, TERMINAL-DIFFERENTIATION SPECIFIC-RELATED"/>
    <property type="match status" value="1"/>
</dbReference>
<dbReference type="SMART" id="SM00044">
    <property type="entry name" value="CYCc"/>
    <property type="match status" value="1"/>
</dbReference>
<dbReference type="Pfam" id="PF00211">
    <property type="entry name" value="Guanylate_cyc"/>
    <property type="match status" value="1"/>
</dbReference>
<dbReference type="InterPro" id="IPR050697">
    <property type="entry name" value="Adenylyl/Guanylyl_Cyclase_3/4"/>
</dbReference>